<evidence type="ECO:0000313" key="3">
    <source>
        <dbReference type="Proteomes" id="UP000069697"/>
    </source>
</evidence>
<protein>
    <submittedName>
        <fullName evidence="2">Uncharacterized protein</fullName>
    </submittedName>
</protein>
<dbReference type="Proteomes" id="UP000069697">
    <property type="component" value="Unassembled WGS sequence"/>
</dbReference>
<name>A0A100VQK2_PAEAM</name>
<evidence type="ECO:0000313" key="2">
    <source>
        <dbReference type="EMBL" id="GAS84241.1"/>
    </source>
</evidence>
<reference evidence="2 3" key="1">
    <citation type="journal article" date="2016" name="Genome Announc.">
        <title>Draft Genome Sequence of Paenibacillus amylolyticus Heshi-A3, Isolated from Fermented Rice Bran in a Japanese Fermented Seafood Dish.</title>
        <authorList>
            <person name="Akuzawa S."/>
            <person name="Nagaoka J."/>
            <person name="Kanekatsu M."/>
            <person name="Kubota E."/>
            <person name="Ohtake R."/>
            <person name="Suzuki T."/>
            <person name="Kanesaki Y."/>
        </authorList>
    </citation>
    <scope>NUCLEOTIDE SEQUENCE [LARGE SCALE GENOMIC DNA]</scope>
    <source>
        <strain evidence="2 3">Heshi-A3</strain>
    </source>
</reference>
<comment type="caution">
    <text evidence="2">The sequence shown here is derived from an EMBL/GenBank/DDBJ whole genome shotgun (WGS) entry which is preliminary data.</text>
</comment>
<feature type="compositionally biased region" description="Basic and acidic residues" evidence="1">
    <location>
        <begin position="1"/>
        <end position="11"/>
    </location>
</feature>
<sequence>MQEEWREDHISKKTNVAGPNADHYYRSQRDVVKGAFPNERSIPNGIFYPKEYDQP</sequence>
<gene>
    <name evidence="2" type="ORF">PAHA3_4344</name>
</gene>
<evidence type="ECO:0000256" key="1">
    <source>
        <dbReference type="SAM" id="MobiDB-lite"/>
    </source>
</evidence>
<dbReference type="AlphaFoldDB" id="A0A100VQK2"/>
<feature type="region of interest" description="Disordered" evidence="1">
    <location>
        <begin position="1"/>
        <end position="22"/>
    </location>
</feature>
<dbReference type="EMBL" id="BCNV01000005">
    <property type="protein sequence ID" value="GAS84241.1"/>
    <property type="molecule type" value="Genomic_DNA"/>
</dbReference>
<proteinExistence type="predicted"/>
<accession>A0A100VQK2</accession>
<organism evidence="2 3">
    <name type="scientific">Paenibacillus amylolyticus</name>
    <dbReference type="NCBI Taxonomy" id="1451"/>
    <lineage>
        <taxon>Bacteria</taxon>
        <taxon>Bacillati</taxon>
        <taxon>Bacillota</taxon>
        <taxon>Bacilli</taxon>
        <taxon>Bacillales</taxon>
        <taxon>Paenibacillaceae</taxon>
        <taxon>Paenibacillus</taxon>
    </lineage>
</organism>
<reference evidence="3" key="2">
    <citation type="submission" date="2016-01" db="EMBL/GenBank/DDBJ databases">
        <title>Draft Genome Sequence of Paenibacillus amylolyticus Heshi-A3 that Was Isolated from Fermented Rice Bran with Aging Salted Mackerel, Which Was Named Heshiko as Traditional Fermented Seafood in Japan.</title>
        <authorList>
            <person name="Akuzawa S."/>
            <person name="Nakagawa J."/>
            <person name="Kanekatsu T."/>
            <person name="Kubota E."/>
            <person name="Ohtake R."/>
            <person name="Suzuki T."/>
            <person name="Kanesaki Y."/>
        </authorList>
    </citation>
    <scope>NUCLEOTIDE SEQUENCE [LARGE SCALE GENOMIC DNA]</scope>
    <source>
        <strain evidence="3">Heshi-A3</strain>
    </source>
</reference>